<evidence type="ECO:0000313" key="2">
    <source>
        <dbReference type="EMBL" id="KAF3423069.1"/>
    </source>
</evidence>
<dbReference type="EMBL" id="WNWW01000591">
    <property type="protein sequence ID" value="KAF3423069.1"/>
    <property type="molecule type" value="Genomic_DNA"/>
</dbReference>
<protein>
    <recommendedName>
        <fullName evidence="1">CHK kinase-like domain-containing protein</fullName>
    </recommendedName>
</protein>
<accession>A0A833RG18</accession>
<evidence type="ECO:0000313" key="3">
    <source>
        <dbReference type="Proteomes" id="UP000655588"/>
    </source>
</evidence>
<sequence>MANINKEYGKLTEISVHFTEETLKQILHIVDNGKEVNVLSWDFDGTSSKGDNYLSTIYKIKVIGTVDGKEIEVGLVVKSLPKNVGRRKTYRSAEFFSNEIMFYTKIIPQFDIFVKEKHQAQMLCIPRHFASVMDGENDFVALENVTFLGYGPIARQTSLNEAQFKIILKGLARFHAISFAFKDQKPDKFKEIVGYLHETYYSDNHWNWYKRFHEKIVDITKNALAREYPNSEAEKKFKPYKAEDLFQKAIKLCNRKYQSTSVVSQGDSWLPNYMVREATNEIMILDFQLARCASPVLDLSTSFYSCTEKPLWDEKFDTFLKYYYNELSKNITLLGSNPENVYSWSTFMKETKEQFVFGMIFAMEIIPMILVDDTDVFDLDNIEDDSGVDIADIWTVSYIETKEGRRRLANIVVHAVEKGFL</sequence>
<dbReference type="SUPFAM" id="SSF56112">
    <property type="entry name" value="Protein kinase-like (PK-like)"/>
    <property type="match status" value="1"/>
</dbReference>
<dbReference type="InterPro" id="IPR004119">
    <property type="entry name" value="EcKL"/>
</dbReference>
<organism evidence="2 3">
    <name type="scientific">Frieseomelitta varia</name>
    <dbReference type="NCBI Taxonomy" id="561572"/>
    <lineage>
        <taxon>Eukaryota</taxon>
        <taxon>Metazoa</taxon>
        <taxon>Ecdysozoa</taxon>
        <taxon>Arthropoda</taxon>
        <taxon>Hexapoda</taxon>
        <taxon>Insecta</taxon>
        <taxon>Pterygota</taxon>
        <taxon>Neoptera</taxon>
        <taxon>Endopterygota</taxon>
        <taxon>Hymenoptera</taxon>
        <taxon>Apocrita</taxon>
        <taxon>Aculeata</taxon>
        <taxon>Apoidea</taxon>
        <taxon>Anthophila</taxon>
        <taxon>Apidae</taxon>
        <taxon>Frieseomelitta</taxon>
    </lineage>
</organism>
<dbReference type="SMART" id="SM00587">
    <property type="entry name" value="CHK"/>
    <property type="match status" value="1"/>
</dbReference>
<feature type="domain" description="CHK kinase-like" evidence="1">
    <location>
        <begin position="140"/>
        <end position="333"/>
    </location>
</feature>
<dbReference type="PANTHER" id="PTHR11012">
    <property type="entry name" value="PROTEIN KINASE-LIKE DOMAIN-CONTAINING"/>
    <property type="match status" value="1"/>
</dbReference>
<gene>
    <name evidence="2" type="ORF">E2986_09940</name>
</gene>
<keyword evidence="3" id="KW-1185">Reference proteome</keyword>
<dbReference type="InterPro" id="IPR011009">
    <property type="entry name" value="Kinase-like_dom_sf"/>
</dbReference>
<dbReference type="InterPro" id="IPR015897">
    <property type="entry name" value="CHK_kinase-like"/>
</dbReference>
<dbReference type="AlphaFoldDB" id="A0A833RG18"/>
<reference evidence="2" key="1">
    <citation type="submission" date="2019-11" db="EMBL/GenBank/DDBJ databases">
        <title>The nuclear and mitochondrial genomes of Frieseomelitta varia - a highly eusocial stingless bee (Meliponini) with a permanently sterile worker caste.</title>
        <authorList>
            <person name="Freitas F.C.P."/>
            <person name="Lourenco A.P."/>
            <person name="Nunes F.M.F."/>
            <person name="Paschoal A.R."/>
            <person name="Abreu F.C.P."/>
            <person name="Barbin F.O."/>
            <person name="Bataglia L."/>
            <person name="Cardoso-Junior C.A.M."/>
            <person name="Cervoni M.S."/>
            <person name="Silva S.R."/>
            <person name="Dalarmi F."/>
            <person name="Del Lama M.A."/>
            <person name="Depintor T.S."/>
            <person name="Ferreira K.M."/>
            <person name="Goria P.S."/>
            <person name="Jaskot M.C."/>
            <person name="Lago D.C."/>
            <person name="Luna-Lucena D."/>
            <person name="Moda L.M."/>
            <person name="Nascimento L."/>
            <person name="Pedrino M."/>
            <person name="Rabico F.O."/>
            <person name="Sanches F.C."/>
            <person name="Santos D.E."/>
            <person name="Santos C.G."/>
            <person name="Vieira J."/>
            <person name="Lopes T.F."/>
            <person name="Barchuk A.R."/>
            <person name="Hartfelder K."/>
            <person name="Simoes Z.L.P."/>
            <person name="Bitondi M.M.G."/>
            <person name="Pinheiro D.G."/>
        </authorList>
    </citation>
    <scope>NUCLEOTIDE SEQUENCE</scope>
    <source>
        <strain evidence="2">USP_RPSP 00005682</strain>
        <tissue evidence="2">Whole individual</tissue>
    </source>
</reference>
<dbReference type="Gene3D" id="3.90.1200.10">
    <property type="match status" value="1"/>
</dbReference>
<name>A0A833RG18_9HYME</name>
<dbReference type="OrthoDB" id="5396515at2759"/>
<dbReference type="Proteomes" id="UP000655588">
    <property type="component" value="Unassembled WGS sequence"/>
</dbReference>
<dbReference type="Pfam" id="PF02958">
    <property type="entry name" value="EcKL"/>
    <property type="match status" value="1"/>
</dbReference>
<evidence type="ECO:0000259" key="1">
    <source>
        <dbReference type="SMART" id="SM00587"/>
    </source>
</evidence>
<dbReference type="PANTHER" id="PTHR11012:SF57">
    <property type="entry name" value="LD10016P"/>
    <property type="match status" value="1"/>
</dbReference>
<proteinExistence type="predicted"/>
<comment type="caution">
    <text evidence="2">The sequence shown here is derived from an EMBL/GenBank/DDBJ whole genome shotgun (WGS) entry which is preliminary data.</text>
</comment>